<comment type="caution">
    <text evidence="3">The sequence shown here is derived from an EMBL/GenBank/DDBJ whole genome shotgun (WGS) entry which is preliminary data.</text>
</comment>
<proteinExistence type="inferred from homology"/>
<protein>
    <submittedName>
        <fullName evidence="3">SMP-30/gluconolactonase/LRE family protein</fullName>
        <ecNumber evidence="3">3.1.1.99</ecNumber>
    </submittedName>
</protein>
<keyword evidence="4" id="KW-1185">Reference proteome</keyword>
<dbReference type="InterPro" id="IPR005511">
    <property type="entry name" value="SMP-30"/>
</dbReference>
<sequence length="304" mass="30992">MSVVGDWTALGAARYELGEGARATDDGFVFVDLLAGVLLETDGEPSVGSESDSADAARERRRLDVPLGAVAPRAGGGWIAAAGTGIALLEVSSGADSDAAAIGIEWLARPFDNAPVPIRMNDGVADPRGRFWAGAMPYDGSPGGGRLVRVEADGSVQVVLDGLTIPNGPAFSPDGAIMYLADSARGVILRYRVGEDGGIDEPATVFAAVDDASPDGMTVDADGCVWSALWGGHRLHRYSPGGRLIDVVPVPVAQPTSIAFSARAPQQILVTTATHGLTEPGPFDGATLVASTTVAGLPTATFGG</sequence>
<dbReference type="PRINTS" id="PR01790">
    <property type="entry name" value="SMP30FAMILY"/>
</dbReference>
<dbReference type="EC" id="3.1.1.99" evidence="3"/>
<dbReference type="PANTHER" id="PTHR10907">
    <property type="entry name" value="REGUCALCIN"/>
    <property type="match status" value="1"/>
</dbReference>
<dbReference type="SUPFAM" id="SSF63829">
    <property type="entry name" value="Calcium-dependent phosphotriesterase"/>
    <property type="match status" value="1"/>
</dbReference>
<evidence type="ECO:0000259" key="2">
    <source>
        <dbReference type="Pfam" id="PF08450"/>
    </source>
</evidence>
<accession>A0ABV2WVI8</accession>
<dbReference type="EMBL" id="JBEYBF010000018">
    <property type="protein sequence ID" value="MEU1954861.1"/>
    <property type="molecule type" value="Genomic_DNA"/>
</dbReference>
<dbReference type="InterPro" id="IPR011042">
    <property type="entry name" value="6-blade_b-propeller_TolB-like"/>
</dbReference>
<dbReference type="PANTHER" id="PTHR10907:SF47">
    <property type="entry name" value="REGUCALCIN"/>
    <property type="match status" value="1"/>
</dbReference>
<gene>
    <name evidence="3" type="ORF">ABZ510_23705</name>
</gene>
<dbReference type="RefSeq" id="WP_356955892.1">
    <property type="nucleotide sequence ID" value="NZ_JBEYBD010000004.1"/>
</dbReference>
<name>A0ABV2WVI8_9NOCA</name>
<dbReference type="GO" id="GO:0016787">
    <property type="term" value="F:hydrolase activity"/>
    <property type="evidence" value="ECO:0007669"/>
    <property type="project" value="UniProtKB-KW"/>
</dbReference>
<comment type="similarity">
    <text evidence="1">Belongs to the SMP-30/CGR1 family.</text>
</comment>
<evidence type="ECO:0000313" key="4">
    <source>
        <dbReference type="Proteomes" id="UP001550628"/>
    </source>
</evidence>
<organism evidence="3 4">
    <name type="scientific">Nocardia rhamnosiphila</name>
    <dbReference type="NCBI Taxonomy" id="426716"/>
    <lineage>
        <taxon>Bacteria</taxon>
        <taxon>Bacillati</taxon>
        <taxon>Actinomycetota</taxon>
        <taxon>Actinomycetes</taxon>
        <taxon>Mycobacteriales</taxon>
        <taxon>Nocardiaceae</taxon>
        <taxon>Nocardia</taxon>
    </lineage>
</organism>
<evidence type="ECO:0000313" key="3">
    <source>
        <dbReference type="EMBL" id="MEU1954861.1"/>
    </source>
</evidence>
<dbReference type="Pfam" id="PF08450">
    <property type="entry name" value="SGL"/>
    <property type="match status" value="1"/>
</dbReference>
<dbReference type="InterPro" id="IPR013658">
    <property type="entry name" value="SGL"/>
</dbReference>
<dbReference type="Proteomes" id="UP001550628">
    <property type="component" value="Unassembled WGS sequence"/>
</dbReference>
<keyword evidence="3" id="KW-0378">Hydrolase</keyword>
<feature type="domain" description="SMP-30/Gluconolactonase/LRE-like region" evidence="2">
    <location>
        <begin position="17"/>
        <end position="274"/>
    </location>
</feature>
<evidence type="ECO:0000256" key="1">
    <source>
        <dbReference type="ARBA" id="ARBA00008853"/>
    </source>
</evidence>
<reference evidence="3 4" key="1">
    <citation type="submission" date="2024-06" db="EMBL/GenBank/DDBJ databases">
        <title>The Natural Products Discovery Center: Release of the First 8490 Sequenced Strains for Exploring Actinobacteria Biosynthetic Diversity.</title>
        <authorList>
            <person name="Kalkreuter E."/>
            <person name="Kautsar S.A."/>
            <person name="Yang D."/>
            <person name="Bader C.D."/>
            <person name="Teijaro C.N."/>
            <person name="Fluegel L."/>
            <person name="Davis C.M."/>
            <person name="Simpson J.R."/>
            <person name="Lauterbach L."/>
            <person name="Steele A.D."/>
            <person name="Gui C."/>
            <person name="Meng S."/>
            <person name="Li G."/>
            <person name="Viehrig K."/>
            <person name="Ye F."/>
            <person name="Su P."/>
            <person name="Kiefer A.F."/>
            <person name="Nichols A."/>
            <person name="Cepeda A.J."/>
            <person name="Yan W."/>
            <person name="Fan B."/>
            <person name="Jiang Y."/>
            <person name="Adhikari A."/>
            <person name="Zheng C.-J."/>
            <person name="Schuster L."/>
            <person name="Cowan T.M."/>
            <person name="Smanski M.J."/>
            <person name="Chevrette M.G."/>
            <person name="De Carvalho L.P.S."/>
            <person name="Shen B."/>
        </authorList>
    </citation>
    <scope>NUCLEOTIDE SEQUENCE [LARGE SCALE GENOMIC DNA]</scope>
    <source>
        <strain evidence="3 4">NPDC019708</strain>
    </source>
</reference>
<dbReference type="Gene3D" id="2.120.10.30">
    <property type="entry name" value="TolB, C-terminal domain"/>
    <property type="match status" value="1"/>
</dbReference>